<dbReference type="AlphaFoldDB" id="A0A5J4VV75"/>
<gene>
    <name evidence="1" type="ORF">EZS28_018287</name>
</gene>
<organism evidence="1 2">
    <name type="scientific">Streblomastix strix</name>
    <dbReference type="NCBI Taxonomy" id="222440"/>
    <lineage>
        <taxon>Eukaryota</taxon>
        <taxon>Metamonada</taxon>
        <taxon>Preaxostyla</taxon>
        <taxon>Oxymonadida</taxon>
        <taxon>Streblomastigidae</taxon>
        <taxon>Streblomastix</taxon>
    </lineage>
</organism>
<accession>A0A5J4VV75</accession>
<name>A0A5J4VV75_9EUKA</name>
<reference evidence="1 2" key="1">
    <citation type="submission" date="2019-03" db="EMBL/GenBank/DDBJ databases">
        <title>Single cell metagenomics reveals metabolic interactions within the superorganism composed of flagellate Streblomastix strix and complex community of Bacteroidetes bacteria on its surface.</title>
        <authorList>
            <person name="Treitli S.C."/>
            <person name="Kolisko M."/>
            <person name="Husnik F."/>
            <person name="Keeling P."/>
            <person name="Hampl V."/>
        </authorList>
    </citation>
    <scope>NUCLEOTIDE SEQUENCE [LARGE SCALE GENOMIC DNA]</scope>
    <source>
        <strain evidence="1">ST1C</strain>
    </source>
</reference>
<evidence type="ECO:0000313" key="1">
    <source>
        <dbReference type="EMBL" id="KAA6386189.1"/>
    </source>
</evidence>
<comment type="caution">
    <text evidence="1">The sequence shown here is derived from an EMBL/GenBank/DDBJ whole genome shotgun (WGS) entry which is preliminary data.</text>
</comment>
<dbReference type="Proteomes" id="UP000324800">
    <property type="component" value="Unassembled WGS sequence"/>
</dbReference>
<evidence type="ECO:0000313" key="2">
    <source>
        <dbReference type="Proteomes" id="UP000324800"/>
    </source>
</evidence>
<sequence>MTQDFLQNLKIVWLNKTNMVTNEHHAYQMIPLEKPDIVFLRNRDEVAYDAYTVRIVNIEGKPNTEKFPTNSISQIKDAKFDKLDITPLMHYLCDAIVSVTFDDAPDPQVLTLEVIGEIGGTIVRAG</sequence>
<protein>
    <submittedName>
        <fullName evidence="1">Uncharacterized protein</fullName>
    </submittedName>
</protein>
<proteinExistence type="predicted"/>
<dbReference type="EMBL" id="SNRW01004923">
    <property type="protein sequence ID" value="KAA6386189.1"/>
    <property type="molecule type" value="Genomic_DNA"/>
</dbReference>